<feature type="domain" description="L,D-TPase catalytic" evidence="8">
    <location>
        <begin position="323"/>
        <end position="494"/>
    </location>
</feature>
<dbReference type="InterPro" id="IPR002477">
    <property type="entry name" value="Peptidoglycan-bd-like"/>
</dbReference>
<feature type="active site" description="Proton donor/acceptor" evidence="7">
    <location>
        <position position="451"/>
    </location>
</feature>
<dbReference type="Pfam" id="PF01471">
    <property type="entry name" value="PG_binding_1"/>
    <property type="match status" value="1"/>
</dbReference>
<dbReference type="SUPFAM" id="SSF47090">
    <property type="entry name" value="PGBD-like"/>
    <property type="match status" value="1"/>
</dbReference>
<keyword evidence="3" id="KW-0808">Transferase</keyword>
<evidence type="ECO:0000259" key="8">
    <source>
        <dbReference type="PROSITE" id="PS52029"/>
    </source>
</evidence>
<dbReference type="InterPro" id="IPR038063">
    <property type="entry name" value="Transpep_catalytic_dom"/>
</dbReference>
<evidence type="ECO:0000313" key="9">
    <source>
        <dbReference type="EMBL" id="MCB8887800.1"/>
    </source>
</evidence>
<dbReference type="InterPro" id="IPR036365">
    <property type="entry name" value="PGBD-like_sf"/>
</dbReference>
<dbReference type="EMBL" id="WHVL01000001">
    <property type="protein sequence ID" value="MCB8887800.1"/>
    <property type="molecule type" value="Genomic_DNA"/>
</dbReference>
<dbReference type="Gene3D" id="1.10.101.10">
    <property type="entry name" value="PGBD-like superfamily/PGBD"/>
    <property type="match status" value="1"/>
</dbReference>
<dbReference type="RefSeq" id="WP_227388398.1">
    <property type="nucleotide sequence ID" value="NZ_JBHSCJ010000003.1"/>
</dbReference>
<protein>
    <submittedName>
        <fullName evidence="9">L,D-transpeptidase family protein</fullName>
    </submittedName>
</protein>
<evidence type="ECO:0000313" key="10">
    <source>
        <dbReference type="Proteomes" id="UP001319882"/>
    </source>
</evidence>
<evidence type="ECO:0000256" key="2">
    <source>
        <dbReference type="ARBA" id="ARBA00005992"/>
    </source>
</evidence>
<evidence type="ECO:0000256" key="3">
    <source>
        <dbReference type="ARBA" id="ARBA00022679"/>
    </source>
</evidence>
<dbReference type="Pfam" id="PF20142">
    <property type="entry name" value="Scaffold"/>
    <property type="match status" value="1"/>
</dbReference>
<organism evidence="9 10">
    <name type="scientific">Vreelandella malpeensis</name>
    <dbReference type="NCBI Taxonomy" id="1172368"/>
    <lineage>
        <taxon>Bacteria</taxon>
        <taxon>Pseudomonadati</taxon>
        <taxon>Pseudomonadota</taxon>
        <taxon>Gammaproteobacteria</taxon>
        <taxon>Oceanospirillales</taxon>
        <taxon>Halomonadaceae</taxon>
        <taxon>Vreelandella</taxon>
    </lineage>
</organism>
<name>A0ABS8DNE4_9GAMM</name>
<evidence type="ECO:0000256" key="7">
    <source>
        <dbReference type="PROSITE-ProRule" id="PRU01373"/>
    </source>
</evidence>
<comment type="caution">
    <text evidence="9">The sequence shown here is derived from an EMBL/GenBank/DDBJ whole genome shotgun (WGS) entry which is preliminary data.</text>
</comment>
<evidence type="ECO:0000256" key="1">
    <source>
        <dbReference type="ARBA" id="ARBA00004752"/>
    </source>
</evidence>
<dbReference type="PANTHER" id="PTHR41533:SF1">
    <property type="entry name" value="L,D-TRANSPEPTIDASE YCBB-RELATED"/>
    <property type="match status" value="1"/>
</dbReference>
<dbReference type="InterPro" id="IPR052905">
    <property type="entry name" value="LD-transpeptidase_YkuD-like"/>
</dbReference>
<dbReference type="Gene3D" id="2.40.440.10">
    <property type="entry name" value="L,D-transpeptidase catalytic domain-like"/>
    <property type="match status" value="1"/>
</dbReference>
<evidence type="ECO:0000256" key="5">
    <source>
        <dbReference type="ARBA" id="ARBA00022984"/>
    </source>
</evidence>
<keyword evidence="4 7" id="KW-0133">Cell shape</keyword>
<dbReference type="InterPro" id="IPR045380">
    <property type="entry name" value="LD_TPept_scaffold_dom"/>
</dbReference>
<reference evidence="9 10" key="1">
    <citation type="journal article" date="2021" name="Sci. Rep.">
        <title>Genome analysis of a halophilic bacterium Halomonas malpeensis YU-PRIM-29(T) reveals its exopolysaccharide and pigment producing capabilities.</title>
        <authorList>
            <person name="Athmika"/>
            <person name="Ghate S.D."/>
            <person name="Arun A.B."/>
            <person name="Rao S.S."/>
            <person name="Kumar S.T.A."/>
            <person name="Kandiyil M.K."/>
            <person name="Saptami K."/>
            <person name="Rekha P.D."/>
        </authorList>
    </citation>
    <scope>NUCLEOTIDE SEQUENCE [LARGE SCALE GENOMIC DNA]</scope>
    <source>
        <strain evidence="10">prim 29</strain>
    </source>
</reference>
<keyword evidence="6 7" id="KW-0961">Cell wall biogenesis/degradation</keyword>
<proteinExistence type="inferred from homology"/>
<dbReference type="InterPro" id="IPR005490">
    <property type="entry name" value="LD_TPept_cat_dom"/>
</dbReference>
<evidence type="ECO:0000256" key="4">
    <source>
        <dbReference type="ARBA" id="ARBA00022960"/>
    </source>
</evidence>
<dbReference type="Proteomes" id="UP001319882">
    <property type="component" value="Unassembled WGS sequence"/>
</dbReference>
<dbReference type="InterPro" id="IPR036366">
    <property type="entry name" value="PGBDSf"/>
</dbReference>
<dbReference type="PANTHER" id="PTHR41533">
    <property type="entry name" value="L,D-TRANSPEPTIDASE HI_1667-RELATED"/>
    <property type="match status" value="1"/>
</dbReference>
<dbReference type="Pfam" id="PF03734">
    <property type="entry name" value="YkuD"/>
    <property type="match status" value="1"/>
</dbReference>
<evidence type="ECO:0000256" key="6">
    <source>
        <dbReference type="ARBA" id="ARBA00023316"/>
    </source>
</evidence>
<feature type="active site" description="Nucleophile" evidence="7">
    <location>
        <position position="470"/>
    </location>
</feature>
<gene>
    <name evidence="9" type="ORF">GEV37_01475</name>
</gene>
<dbReference type="CDD" id="cd16913">
    <property type="entry name" value="YkuD_like"/>
    <property type="match status" value="1"/>
</dbReference>
<comment type="similarity">
    <text evidence="2">Belongs to the YkuD family.</text>
</comment>
<keyword evidence="5 7" id="KW-0573">Peptidoglycan synthesis</keyword>
<dbReference type="SUPFAM" id="SSF141523">
    <property type="entry name" value="L,D-transpeptidase catalytic domain-like"/>
    <property type="match status" value="1"/>
</dbReference>
<dbReference type="PROSITE" id="PS52029">
    <property type="entry name" value="LD_TPASE"/>
    <property type="match status" value="1"/>
</dbReference>
<accession>A0ABS8DNE4</accession>
<comment type="pathway">
    <text evidence="1 7">Cell wall biogenesis; peptidoglycan biosynthesis.</text>
</comment>
<keyword evidence="10" id="KW-1185">Reference proteome</keyword>
<sequence length="550" mass="60761">MNENLPIKKWAVSAVFTLALMPLPQAIQQAHADALTQQALSRQISATASDALPVAEFYQLRDGEPVWQDTAQVEALASALAALDADGLTPSDYRAASLLDEYRLSRQAGSDAEARFDVDATRRLLLALDHLSRGKVDPLSLNTHWDGERPGRGYSLMQVRHALERGDVAAAFEAARPATPAYRELRQALVEYRALERQGATARYLEGRSESLRPGDRGDDVVVLRERLALWGEGGLVAADDDAYPMIDAVARSTATSSDSRYFDAELESAVKRFQRRHQLQADGVVGNNTRLALNASIRQRIDQLRINLERARWMAPFENEGSRVWVDIAGYTLHYVRPDGQQWDARVVVGSPGRATPIIHSAISHLTINPSWTIPPTILREDVLPRVRNDASYLSQRNIQVVSPAGDRLDPASIDWQRPGGVMLRQVAGSGNPLGRVVVRFPNNDMIYLHDTPAQGAFGRSQRALSSGCIRVEGIGELAQLLLRDSGSQHQVSTLMSRSASDQNVNLPRRIPVMLHYMTAWPNAAGEVEFRDDIYRHDAALLSALDRAV</sequence>